<keyword evidence="15" id="KW-1185">Reference proteome</keyword>
<organism evidence="14 15">
    <name type="scientific">Smittium simulii</name>
    <dbReference type="NCBI Taxonomy" id="133385"/>
    <lineage>
        <taxon>Eukaryota</taxon>
        <taxon>Fungi</taxon>
        <taxon>Fungi incertae sedis</taxon>
        <taxon>Zoopagomycota</taxon>
        <taxon>Kickxellomycotina</taxon>
        <taxon>Harpellomycetes</taxon>
        <taxon>Harpellales</taxon>
        <taxon>Legeriomycetaceae</taxon>
        <taxon>Smittium</taxon>
    </lineage>
</organism>
<accession>A0A2T9YV68</accession>
<gene>
    <name evidence="14" type="ORF">BB561_001315</name>
</gene>
<protein>
    <recommendedName>
        <fullName evidence="11">NADH dehydrogenase [ubiquinone] 1 alpha subcomplex subunit 13</fullName>
    </recommendedName>
</protein>
<dbReference type="Pfam" id="PF06212">
    <property type="entry name" value="GRIM-19"/>
    <property type="match status" value="1"/>
</dbReference>
<evidence type="ECO:0000256" key="9">
    <source>
        <dbReference type="ARBA" id="ARBA00023128"/>
    </source>
</evidence>
<dbReference type="EMBL" id="MBFR01000038">
    <property type="protein sequence ID" value="PVU96221.1"/>
    <property type="molecule type" value="Genomic_DNA"/>
</dbReference>
<comment type="similarity">
    <text evidence="2 11">Belongs to the complex I NDUFA13 subunit family.</text>
</comment>
<keyword evidence="10 11" id="KW-0472">Membrane</keyword>
<comment type="function">
    <text evidence="11">Complex I functions in the transfer of electrons from NADH to the respiratory chain. Accessory subunit of the mitochondrial membrane respiratory chain NADH dehydrogenase (Complex I), that is believed not to be involved in catalysis.</text>
</comment>
<keyword evidence="4 11" id="KW-0679">Respiratory chain</keyword>
<evidence type="ECO:0000256" key="13">
    <source>
        <dbReference type="SAM" id="MobiDB-lite"/>
    </source>
</evidence>
<evidence type="ECO:0000313" key="14">
    <source>
        <dbReference type="EMBL" id="PVU96221.1"/>
    </source>
</evidence>
<comment type="subcellular location">
    <subcellularLocation>
        <location evidence="1 11">Mitochondrion inner membrane</location>
        <topology evidence="1 11">Single-pass membrane protein</topology>
        <orientation evidence="1 11">Matrix side</orientation>
    </subcellularLocation>
</comment>
<comment type="caution">
    <text evidence="14">The sequence shown here is derived from an EMBL/GenBank/DDBJ whole genome shotgun (WGS) entry which is preliminary data.</text>
</comment>
<evidence type="ECO:0000256" key="11">
    <source>
        <dbReference type="RuleBase" id="RU368034"/>
    </source>
</evidence>
<evidence type="ECO:0000313" key="15">
    <source>
        <dbReference type="Proteomes" id="UP000245383"/>
    </source>
</evidence>
<dbReference type="PANTHER" id="PTHR12966">
    <property type="entry name" value="NADH DEHYDROGENASE UBIQUINONE 1 ALPHA SUBCOMPLEX SUBUNIT 13"/>
    <property type="match status" value="1"/>
</dbReference>
<dbReference type="AlphaFoldDB" id="A0A2T9YV68"/>
<feature type="coiled-coil region" evidence="12">
    <location>
        <begin position="71"/>
        <end position="98"/>
    </location>
</feature>
<dbReference type="GO" id="GO:0045271">
    <property type="term" value="C:respiratory chain complex I"/>
    <property type="evidence" value="ECO:0007669"/>
    <property type="project" value="UniProtKB-UniRule"/>
</dbReference>
<dbReference type="STRING" id="133385.A0A2T9YV68"/>
<keyword evidence="7 11" id="KW-0249">Electron transport</keyword>
<dbReference type="PANTHER" id="PTHR12966:SF0">
    <property type="entry name" value="NADH DEHYDROGENASE [UBIQUINONE] 1 ALPHA SUBCOMPLEX SUBUNIT 13"/>
    <property type="match status" value="1"/>
</dbReference>
<feature type="transmembrane region" description="Helical" evidence="11">
    <location>
        <begin position="30"/>
        <end position="51"/>
    </location>
</feature>
<evidence type="ECO:0000256" key="4">
    <source>
        <dbReference type="ARBA" id="ARBA00022660"/>
    </source>
</evidence>
<keyword evidence="6 11" id="KW-0999">Mitochondrion inner membrane</keyword>
<proteinExistence type="inferred from homology"/>
<keyword evidence="8 11" id="KW-1133">Transmembrane helix</keyword>
<dbReference type="InterPro" id="IPR009346">
    <property type="entry name" value="GRIM-19"/>
</dbReference>
<keyword evidence="3 11" id="KW-0813">Transport</keyword>
<evidence type="ECO:0000256" key="6">
    <source>
        <dbReference type="ARBA" id="ARBA00022792"/>
    </source>
</evidence>
<evidence type="ECO:0000256" key="12">
    <source>
        <dbReference type="SAM" id="Coils"/>
    </source>
</evidence>
<keyword evidence="12" id="KW-0175">Coiled coil</keyword>
<evidence type="ECO:0000256" key="1">
    <source>
        <dbReference type="ARBA" id="ARBA00004298"/>
    </source>
</evidence>
<dbReference type="OrthoDB" id="3308at2759"/>
<evidence type="ECO:0000256" key="10">
    <source>
        <dbReference type="ARBA" id="ARBA00023136"/>
    </source>
</evidence>
<evidence type="ECO:0000256" key="2">
    <source>
        <dbReference type="ARBA" id="ARBA00007312"/>
    </source>
</evidence>
<evidence type="ECO:0000256" key="8">
    <source>
        <dbReference type="ARBA" id="ARBA00022989"/>
    </source>
</evidence>
<evidence type="ECO:0000256" key="3">
    <source>
        <dbReference type="ARBA" id="ARBA00022448"/>
    </source>
</evidence>
<dbReference type="GO" id="GO:0005743">
    <property type="term" value="C:mitochondrial inner membrane"/>
    <property type="evidence" value="ECO:0007669"/>
    <property type="project" value="UniProtKB-SubCell"/>
</dbReference>
<evidence type="ECO:0000256" key="7">
    <source>
        <dbReference type="ARBA" id="ARBA00022982"/>
    </source>
</evidence>
<reference evidence="14 15" key="1">
    <citation type="journal article" date="2018" name="MBio">
        <title>Comparative Genomics Reveals the Core Gene Toolbox for the Fungus-Insect Symbiosis.</title>
        <authorList>
            <person name="Wang Y."/>
            <person name="Stata M."/>
            <person name="Wang W."/>
            <person name="Stajich J.E."/>
            <person name="White M.M."/>
            <person name="Moncalvo J.M."/>
        </authorList>
    </citation>
    <scope>NUCLEOTIDE SEQUENCE [LARGE SCALE GENOMIC DNA]</scope>
    <source>
        <strain evidence="14 15">SWE-8-4</strain>
    </source>
</reference>
<dbReference type="Proteomes" id="UP000245383">
    <property type="component" value="Unassembled WGS sequence"/>
</dbReference>
<evidence type="ECO:0000256" key="5">
    <source>
        <dbReference type="ARBA" id="ARBA00022692"/>
    </source>
</evidence>
<sequence>MSTAQDMPRPGGFPKIQYRRSLPNKGPSGAVILGALGAVMTYGWYHVYLGIQEQRELKREKTYGRIYLLPMLTAETHRDEYRRHLANAEREKAIMKNVGDWTLNKSVYSVDRHVPPSIPNIPEGQLED</sequence>
<keyword evidence="5 11" id="KW-0812">Transmembrane</keyword>
<name>A0A2T9YV68_9FUNG</name>
<keyword evidence="9 11" id="KW-0496">Mitochondrion</keyword>
<feature type="region of interest" description="Disordered" evidence="13">
    <location>
        <begin position="1"/>
        <end position="24"/>
    </location>
</feature>